<feature type="modified residue" description="4-aspartylphosphate" evidence="2">
    <location>
        <position position="51"/>
    </location>
</feature>
<sequence>MARIVLIDDDPMIHDLVGLSLDQKHSVKAVAEGEDAIEAIHTVQPDLIILDCALPDLPGNVILSDIRGSELLKTIPVLVLTARRSEWHRRAMLDLGADDYISKPFDPAEFAGRVDALLQKGSAGTSGTM</sequence>
<evidence type="ECO:0000256" key="1">
    <source>
        <dbReference type="ARBA" id="ARBA00022553"/>
    </source>
</evidence>
<dbReference type="AlphaFoldDB" id="A0A840YYH5"/>
<evidence type="ECO:0000313" key="4">
    <source>
        <dbReference type="EMBL" id="MBB5718597.1"/>
    </source>
</evidence>
<proteinExistence type="predicted"/>
<dbReference type="SUPFAM" id="SSF52172">
    <property type="entry name" value="CheY-like"/>
    <property type="match status" value="1"/>
</dbReference>
<keyword evidence="5" id="KW-1185">Reference proteome</keyword>
<evidence type="ECO:0000256" key="2">
    <source>
        <dbReference type="PROSITE-ProRule" id="PRU00169"/>
    </source>
</evidence>
<gene>
    <name evidence="4" type="ORF">FHR23_001520</name>
</gene>
<dbReference type="GO" id="GO:0003677">
    <property type="term" value="F:DNA binding"/>
    <property type="evidence" value="ECO:0007669"/>
    <property type="project" value="UniProtKB-KW"/>
</dbReference>
<protein>
    <submittedName>
        <fullName evidence="4">DNA-binding response OmpR family regulator</fullName>
    </submittedName>
</protein>
<dbReference type="EMBL" id="JACIJI010000002">
    <property type="protein sequence ID" value="MBB5718597.1"/>
    <property type="molecule type" value="Genomic_DNA"/>
</dbReference>
<dbReference type="Pfam" id="PF00072">
    <property type="entry name" value="Response_reg"/>
    <property type="match status" value="1"/>
</dbReference>
<keyword evidence="1 2" id="KW-0597">Phosphoprotein</keyword>
<evidence type="ECO:0000259" key="3">
    <source>
        <dbReference type="PROSITE" id="PS50110"/>
    </source>
</evidence>
<dbReference type="RefSeq" id="WP_184002506.1">
    <property type="nucleotide sequence ID" value="NZ_BAABIF010000013.1"/>
</dbReference>
<dbReference type="PROSITE" id="PS50110">
    <property type="entry name" value="RESPONSE_REGULATORY"/>
    <property type="match status" value="1"/>
</dbReference>
<evidence type="ECO:0000313" key="5">
    <source>
        <dbReference type="Proteomes" id="UP000554342"/>
    </source>
</evidence>
<dbReference type="Proteomes" id="UP000554342">
    <property type="component" value="Unassembled WGS sequence"/>
</dbReference>
<dbReference type="InterPro" id="IPR050595">
    <property type="entry name" value="Bact_response_regulator"/>
</dbReference>
<reference evidence="4 5" key="1">
    <citation type="submission" date="2020-08" db="EMBL/GenBank/DDBJ databases">
        <title>Genomic Encyclopedia of Type Strains, Phase IV (KMG-IV): sequencing the most valuable type-strain genomes for metagenomic binning, comparative biology and taxonomic classification.</title>
        <authorList>
            <person name="Goeker M."/>
        </authorList>
    </citation>
    <scope>NUCLEOTIDE SEQUENCE [LARGE SCALE GENOMIC DNA]</scope>
    <source>
        <strain evidence="4 5">DSM 27203</strain>
    </source>
</reference>
<name>A0A840YYH5_9SPHN</name>
<dbReference type="SMART" id="SM00448">
    <property type="entry name" value="REC"/>
    <property type="match status" value="1"/>
</dbReference>
<keyword evidence="4" id="KW-0238">DNA-binding</keyword>
<dbReference type="Gene3D" id="3.40.50.2300">
    <property type="match status" value="1"/>
</dbReference>
<comment type="caution">
    <text evidence="4">The sequence shown here is derived from an EMBL/GenBank/DDBJ whole genome shotgun (WGS) entry which is preliminary data.</text>
</comment>
<organism evidence="4 5">
    <name type="scientific">Stakelama sediminis</name>
    <dbReference type="NCBI Taxonomy" id="463200"/>
    <lineage>
        <taxon>Bacteria</taxon>
        <taxon>Pseudomonadati</taxon>
        <taxon>Pseudomonadota</taxon>
        <taxon>Alphaproteobacteria</taxon>
        <taxon>Sphingomonadales</taxon>
        <taxon>Sphingomonadaceae</taxon>
        <taxon>Stakelama</taxon>
    </lineage>
</organism>
<dbReference type="InterPro" id="IPR011006">
    <property type="entry name" value="CheY-like_superfamily"/>
</dbReference>
<dbReference type="PANTHER" id="PTHR44591">
    <property type="entry name" value="STRESS RESPONSE REGULATOR PROTEIN 1"/>
    <property type="match status" value="1"/>
</dbReference>
<dbReference type="PANTHER" id="PTHR44591:SF3">
    <property type="entry name" value="RESPONSE REGULATORY DOMAIN-CONTAINING PROTEIN"/>
    <property type="match status" value="1"/>
</dbReference>
<dbReference type="InterPro" id="IPR001789">
    <property type="entry name" value="Sig_transdc_resp-reg_receiver"/>
</dbReference>
<accession>A0A840YYH5</accession>
<feature type="domain" description="Response regulatory" evidence="3">
    <location>
        <begin position="3"/>
        <end position="118"/>
    </location>
</feature>
<dbReference type="GO" id="GO:0000160">
    <property type="term" value="P:phosphorelay signal transduction system"/>
    <property type="evidence" value="ECO:0007669"/>
    <property type="project" value="InterPro"/>
</dbReference>